<comment type="caution">
    <text evidence="1">The sequence shown here is derived from an EMBL/GenBank/DDBJ whole genome shotgun (WGS) entry which is preliminary data.</text>
</comment>
<accession>A0ABV2TU43</accession>
<evidence type="ECO:0000313" key="1">
    <source>
        <dbReference type="EMBL" id="MET7028789.1"/>
    </source>
</evidence>
<protein>
    <recommendedName>
        <fullName evidence="3">Glycosyl transferase family 1 domain-containing protein</fullName>
    </recommendedName>
</protein>
<evidence type="ECO:0008006" key="3">
    <source>
        <dbReference type="Google" id="ProtNLM"/>
    </source>
</evidence>
<dbReference type="RefSeq" id="WP_354617621.1">
    <property type="nucleotide sequence ID" value="NZ_JBEWYP010000002.1"/>
</dbReference>
<organism evidence="1 2">
    <name type="scientific">Sediminicola luteus</name>
    <dbReference type="NCBI Taxonomy" id="319238"/>
    <lineage>
        <taxon>Bacteria</taxon>
        <taxon>Pseudomonadati</taxon>
        <taxon>Bacteroidota</taxon>
        <taxon>Flavobacteriia</taxon>
        <taxon>Flavobacteriales</taxon>
        <taxon>Flavobacteriaceae</taxon>
        <taxon>Sediminicola</taxon>
    </lineage>
</organism>
<gene>
    <name evidence="1" type="ORF">ABXZ32_05260</name>
</gene>
<name>A0ABV2TU43_9FLAO</name>
<keyword evidence="2" id="KW-1185">Reference proteome</keyword>
<dbReference type="Gene3D" id="3.40.50.2000">
    <property type="entry name" value="Glycogen Phosphorylase B"/>
    <property type="match status" value="2"/>
</dbReference>
<dbReference type="EMBL" id="JBEWYP010000002">
    <property type="protein sequence ID" value="MET7028789.1"/>
    <property type="molecule type" value="Genomic_DNA"/>
</dbReference>
<evidence type="ECO:0000313" key="2">
    <source>
        <dbReference type="Proteomes" id="UP001549773"/>
    </source>
</evidence>
<dbReference type="SUPFAM" id="SSF53756">
    <property type="entry name" value="UDP-Glycosyltransferase/glycogen phosphorylase"/>
    <property type="match status" value="1"/>
</dbReference>
<proteinExistence type="predicted"/>
<dbReference type="Proteomes" id="UP001549773">
    <property type="component" value="Unassembled WGS sequence"/>
</dbReference>
<reference evidence="1 2" key="1">
    <citation type="submission" date="2024-07" db="EMBL/GenBank/DDBJ databases">
        <title>The genome sequence of type strain Sediminicola luteus GDMCC 1.2596T.</title>
        <authorList>
            <person name="Liu Y."/>
        </authorList>
    </citation>
    <scope>NUCLEOTIDE SEQUENCE [LARGE SCALE GENOMIC DNA]</scope>
    <source>
        <strain evidence="1 2">GDMCC 1.2596</strain>
    </source>
</reference>
<sequence length="364" mass="42843">MKQYLNKNILIVENFFPLQTRSLRIENSLLNSGFKVHSVMWNRNGVIVKEHKNHIVFTKISRNKLRKLLSIYSYYCFIKKLLVKNHYDVIIASHWDMLFLCSCLKQGNQKLIYDNLDMPTHSNYFIRFIFRLIENISLIKTDGIIFASRFFKDFYSKKIHSITLENRPLKKIMCGFDNRNIVTNNTLNLSFFGTLRYKASLMLLMDVIGNLDSFTLTIRGSGFAEDLISHKNKNNFSNILLNTEWYNYEDLGKLFTSADLIWAAYPSKDFNVKNAISNKFFESLVFNKPAIFAKDTKLGDLVEKYNLGFTVNPYDYQSISNLLIKLNEDKTLIHSIKKSQQQFKNADNFWEDYEKDLMQFIQKI</sequence>